<dbReference type="Pfam" id="PF12831">
    <property type="entry name" value="FAD_oxidored"/>
    <property type="match status" value="1"/>
</dbReference>
<dbReference type="EMBL" id="CP089984">
    <property type="protein sequence ID" value="WXB17140.1"/>
    <property type="molecule type" value="Genomic_DNA"/>
</dbReference>
<organism evidence="1 2">
    <name type="scientific">Pendulispora albinea</name>
    <dbReference type="NCBI Taxonomy" id="2741071"/>
    <lineage>
        <taxon>Bacteria</taxon>
        <taxon>Pseudomonadati</taxon>
        <taxon>Myxococcota</taxon>
        <taxon>Myxococcia</taxon>
        <taxon>Myxococcales</taxon>
        <taxon>Sorangiineae</taxon>
        <taxon>Pendulisporaceae</taxon>
        <taxon>Pendulispora</taxon>
    </lineage>
</organism>
<dbReference type="Proteomes" id="UP001370348">
    <property type="component" value="Chromosome"/>
</dbReference>
<reference evidence="1 2" key="1">
    <citation type="submission" date="2021-12" db="EMBL/GenBank/DDBJ databases">
        <title>Discovery of the Pendulisporaceae a myxobacterial family with distinct sporulation behavior and unique specialized metabolism.</title>
        <authorList>
            <person name="Garcia R."/>
            <person name="Popoff A."/>
            <person name="Bader C.D."/>
            <person name="Loehr J."/>
            <person name="Walesch S."/>
            <person name="Walt C."/>
            <person name="Boldt J."/>
            <person name="Bunk B."/>
            <person name="Haeckl F.J.F.P.J."/>
            <person name="Gunesch A.P."/>
            <person name="Birkelbach J."/>
            <person name="Nuebel U."/>
            <person name="Pietschmann T."/>
            <person name="Bach T."/>
            <person name="Mueller R."/>
        </authorList>
    </citation>
    <scope>NUCLEOTIDE SEQUENCE [LARGE SCALE GENOMIC DNA]</scope>
    <source>
        <strain evidence="1 2">MSr11954</strain>
    </source>
</reference>
<gene>
    <name evidence="1" type="ORF">LZC94_07640</name>
</gene>
<dbReference type="RefSeq" id="WP_394826770.1">
    <property type="nucleotide sequence ID" value="NZ_CP089984.1"/>
</dbReference>
<dbReference type="Gene3D" id="3.50.50.60">
    <property type="entry name" value="FAD/NAD(P)-binding domain"/>
    <property type="match status" value="1"/>
</dbReference>
<name>A0ABZ2M3K4_9BACT</name>
<dbReference type="PANTHER" id="PTHR43422">
    <property type="entry name" value="THIAMINE THIAZOLE SYNTHASE"/>
    <property type="match status" value="1"/>
</dbReference>
<dbReference type="InterPro" id="IPR036188">
    <property type="entry name" value="FAD/NAD-bd_sf"/>
</dbReference>
<keyword evidence="2" id="KW-1185">Reference proteome</keyword>
<dbReference type="SUPFAM" id="SSF51905">
    <property type="entry name" value="FAD/NAD(P)-binding domain"/>
    <property type="match status" value="1"/>
</dbReference>
<dbReference type="PROSITE" id="PS51257">
    <property type="entry name" value="PROKAR_LIPOPROTEIN"/>
    <property type="match status" value="1"/>
</dbReference>
<accession>A0ABZ2M3K4</accession>
<evidence type="ECO:0000313" key="1">
    <source>
        <dbReference type="EMBL" id="WXB17140.1"/>
    </source>
</evidence>
<protein>
    <submittedName>
        <fullName evidence="1">FAD-dependent oxidoreductase</fullName>
    </submittedName>
</protein>
<sequence length="473" mass="53127">MTAEGRDHAVVIGASIAGCLAARVLADRFAKVTILERHPIPQGTDSRKGVPQENHVHLLLRRGKLLLDDLFPGFLRELEERGAVVADLSRDVKFLHYEMWKRRFATGIEAHYCSRALIDDVIRGRLRRMPTVEMVDEALVQEPLADDTKRRIQGVRYVRKGETRVLPAALVVDASGRGSKAGAWLQELGYPLVERAAVETDLGYTTRLYQRRPEYADQWKVLLILPRPPGSRRMGVISPIEGDRWMVTTGGWFGEYPAPNEGAYLEFLRSLSVPDIYHVIKDAKPLSDIFTYRMKGGLRRHYERMDRFPEGFLVMGDALCCFNPLYSQGMSVCAMEAEALRRVIAPLPDGESVARSVRSAQRAIAEAVEPSWGMARSEDLRFPETEGERSSLLWLQHWYGAQLVRASARDRRVVTTLLKVVNLMEEGSQLQRPEIVLRVLRAWMRNLITKPFNVLSGSGSGSGFSGSGASDVV</sequence>
<proteinExistence type="predicted"/>
<evidence type="ECO:0000313" key="2">
    <source>
        <dbReference type="Proteomes" id="UP001370348"/>
    </source>
</evidence>
<dbReference type="PANTHER" id="PTHR43422:SF3">
    <property type="entry name" value="THIAMINE THIAZOLE SYNTHASE"/>
    <property type="match status" value="1"/>
</dbReference>